<comment type="caution">
    <text evidence="1">The sequence shown here is derived from an EMBL/GenBank/DDBJ whole genome shotgun (WGS) entry which is preliminary data.</text>
</comment>
<dbReference type="PROSITE" id="PS51257">
    <property type="entry name" value="PROKAR_LIPOPROTEIN"/>
    <property type="match status" value="1"/>
</dbReference>
<name>A0ABW4ZLB9_9SPHI</name>
<gene>
    <name evidence="1" type="ORF">ACFSJU_10835</name>
</gene>
<accession>A0ABW4ZLB9</accession>
<organism evidence="1 2">
    <name type="scientific">Paradesertivirga mongoliensis</name>
    <dbReference type="NCBI Taxonomy" id="2100740"/>
    <lineage>
        <taxon>Bacteria</taxon>
        <taxon>Pseudomonadati</taxon>
        <taxon>Bacteroidota</taxon>
        <taxon>Sphingobacteriia</taxon>
        <taxon>Sphingobacteriales</taxon>
        <taxon>Sphingobacteriaceae</taxon>
        <taxon>Paradesertivirga</taxon>
    </lineage>
</organism>
<evidence type="ECO:0000313" key="2">
    <source>
        <dbReference type="Proteomes" id="UP001597387"/>
    </source>
</evidence>
<dbReference type="Proteomes" id="UP001597387">
    <property type="component" value="Unassembled WGS sequence"/>
</dbReference>
<keyword evidence="2" id="KW-1185">Reference proteome</keyword>
<sequence>MKYYPALILFVFLASCGNENKETSKQYFDIKGYFSKEVKKLQKQNPVISKTVLQNGQSEARSIMLDNWEAELELFSASDINKPAWKNSYQVINTGNIKEYISKDKQLKTRKISIESYRGTIKHITILNASQNMLYSSEEQLDYYPDSLYSIKKRQTVRIMGTNSYSIFARFKN</sequence>
<proteinExistence type="predicted"/>
<evidence type="ECO:0000313" key="1">
    <source>
        <dbReference type="EMBL" id="MFD2162888.1"/>
    </source>
</evidence>
<protein>
    <submittedName>
        <fullName evidence="1">Uncharacterized protein</fullName>
    </submittedName>
</protein>
<dbReference type="EMBL" id="JBHUHZ010000001">
    <property type="protein sequence ID" value="MFD2162888.1"/>
    <property type="molecule type" value="Genomic_DNA"/>
</dbReference>
<reference evidence="2" key="1">
    <citation type="journal article" date="2019" name="Int. J. Syst. Evol. Microbiol.">
        <title>The Global Catalogue of Microorganisms (GCM) 10K type strain sequencing project: providing services to taxonomists for standard genome sequencing and annotation.</title>
        <authorList>
            <consortium name="The Broad Institute Genomics Platform"/>
            <consortium name="The Broad Institute Genome Sequencing Center for Infectious Disease"/>
            <person name="Wu L."/>
            <person name="Ma J."/>
        </authorList>
    </citation>
    <scope>NUCLEOTIDE SEQUENCE [LARGE SCALE GENOMIC DNA]</scope>
    <source>
        <strain evidence="2">KCTC 42217</strain>
    </source>
</reference>
<dbReference type="RefSeq" id="WP_255902727.1">
    <property type="nucleotide sequence ID" value="NZ_JAFMZO010000003.1"/>
</dbReference>